<dbReference type="Gene3D" id="1.20.120.330">
    <property type="entry name" value="Nucleotidyltransferases domain 2"/>
    <property type="match status" value="1"/>
</dbReference>
<evidence type="ECO:0000313" key="1">
    <source>
        <dbReference type="EMBL" id="HEM66975.1"/>
    </source>
</evidence>
<proteinExistence type="predicted"/>
<dbReference type="InterPro" id="IPR010268">
    <property type="entry name" value="PaREP1"/>
</dbReference>
<dbReference type="Pfam" id="PF05942">
    <property type="entry name" value="PaREP1"/>
    <property type="match status" value="1"/>
</dbReference>
<dbReference type="EMBL" id="DSEU01000039">
    <property type="protein sequence ID" value="HEM66975.1"/>
    <property type="molecule type" value="Genomic_DNA"/>
</dbReference>
<evidence type="ECO:0008006" key="2">
    <source>
        <dbReference type="Google" id="ProtNLM"/>
    </source>
</evidence>
<dbReference type="PANTHER" id="PTHR34237:SF4">
    <property type="entry name" value="PAREP1 FAMILY PROTEIN"/>
    <property type="match status" value="1"/>
</dbReference>
<dbReference type="PANTHER" id="PTHR34237">
    <property type="entry name" value="PAREP8-RELATED"/>
    <property type="match status" value="1"/>
</dbReference>
<comment type="caution">
    <text evidence="1">The sequence shown here is derived from an EMBL/GenBank/DDBJ whole genome shotgun (WGS) entry which is preliminary data.</text>
</comment>
<accession>A0A7J2U3K6</accession>
<reference evidence="1" key="1">
    <citation type="journal article" date="2020" name="mSystems">
        <title>Genome- and Community-Level Interaction Insights into Carbon Utilization and Element Cycling Functions of Hydrothermarchaeota in Hydrothermal Sediment.</title>
        <authorList>
            <person name="Zhou Z."/>
            <person name="Liu Y."/>
            <person name="Xu W."/>
            <person name="Pan J."/>
            <person name="Luo Z.H."/>
            <person name="Li M."/>
        </authorList>
    </citation>
    <scope>NUCLEOTIDE SEQUENCE [LARGE SCALE GENOMIC DNA]</scope>
    <source>
        <strain evidence="1">SpSt-125</strain>
    </source>
</reference>
<organism evidence="1">
    <name type="scientific">Ignisphaera aggregans</name>
    <dbReference type="NCBI Taxonomy" id="334771"/>
    <lineage>
        <taxon>Archaea</taxon>
        <taxon>Thermoproteota</taxon>
        <taxon>Thermoprotei</taxon>
        <taxon>Desulfurococcales</taxon>
        <taxon>Desulfurococcaceae</taxon>
        <taxon>Ignisphaera</taxon>
    </lineage>
</organism>
<protein>
    <recommendedName>
        <fullName evidence="2">Superfamily I DNA and RNA helicase and helicaseubunit</fullName>
    </recommendedName>
</protein>
<name>A0A7J2U3K6_9CREN</name>
<gene>
    <name evidence="1" type="ORF">ENO26_05350</name>
</gene>
<dbReference type="AlphaFoldDB" id="A0A7J2U3K6"/>
<sequence length="136" mass="15598">MGLGARLSEEVLKHIELAEKFLVEGRELIDRDPVQASEKLYKAAEEVVKALATALNLEEARKAIESGGQWSRLLNRAAEVIADKLGLEEFSLWWKAAFYLHVEGFHEARLEDVDVKRNYKYVEAMVNLAKKIMQRR</sequence>